<feature type="transmembrane region" description="Helical" evidence="6">
    <location>
        <begin position="296"/>
        <end position="315"/>
    </location>
</feature>
<feature type="transmembrane region" description="Helical" evidence="6">
    <location>
        <begin position="127"/>
        <end position="149"/>
    </location>
</feature>
<dbReference type="Pfam" id="PF07690">
    <property type="entry name" value="MFS_1"/>
    <property type="match status" value="1"/>
</dbReference>
<dbReference type="CDD" id="cd17324">
    <property type="entry name" value="MFS_NepI_like"/>
    <property type="match status" value="1"/>
</dbReference>
<feature type="transmembrane region" description="Helical" evidence="6">
    <location>
        <begin position="367"/>
        <end position="384"/>
    </location>
</feature>
<organism evidence="8 9">
    <name type="scientific">Roseomonas fluvialis</name>
    <dbReference type="NCBI Taxonomy" id="1750527"/>
    <lineage>
        <taxon>Bacteria</taxon>
        <taxon>Pseudomonadati</taxon>
        <taxon>Pseudomonadota</taxon>
        <taxon>Alphaproteobacteria</taxon>
        <taxon>Acetobacterales</taxon>
        <taxon>Roseomonadaceae</taxon>
        <taxon>Roseomonas</taxon>
    </lineage>
</organism>
<feature type="domain" description="Major facilitator superfamily (MFS) profile" evidence="7">
    <location>
        <begin position="3"/>
        <end position="388"/>
    </location>
</feature>
<protein>
    <submittedName>
        <fullName evidence="8">MFS transporter</fullName>
    </submittedName>
</protein>
<reference evidence="8 9" key="1">
    <citation type="journal article" date="2016" name="Microbes Environ.">
        <title>Phylogenetically diverse aerobic anoxygenic phototrophic bacteria isolated from epilithic biofilms in Tama river, Japan.</title>
        <authorList>
            <person name="Hirose S."/>
            <person name="Matsuura K."/>
            <person name="Haruta S."/>
        </authorList>
    </citation>
    <scope>NUCLEOTIDE SEQUENCE [LARGE SCALE GENOMIC DNA]</scope>
    <source>
        <strain evidence="8 9">S08</strain>
    </source>
</reference>
<dbReference type="Proteomes" id="UP000831327">
    <property type="component" value="Chromosome"/>
</dbReference>
<keyword evidence="9" id="KW-1185">Reference proteome</keyword>
<feature type="transmembrane region" description="Helical" evidence="6">
    <location>
        <begin position="238"/>
        <end position="260"/>
    </location>
</feature>
<dbReference type="InterPro" id="IPR011701">
    <property type="entry name" value="MFS"/>
</dbReference>
<evidence type="ECO:0000256" key="4">
    <source>
        <dbReference type="ARBA" id="ARBA00022989"/>
    </source>
</evidence>
<feature type="transmembrane region" description="Helical" evidence="6">
    <location>
        <begin position="267"/>
        <end position="290"/>
    </location>
</feature>
<evidence type="ECO:0000256" key="6">
    <source>
        <dbReference type="SAM" id="Phobius"/>
    </source>
</evidence>
<feature type="transmembrane region" description="Helical" evidence="6">
    <location>
        <begin position="70"/>
        <end position="88"/>
    </location>
</feature>
<accession>A0ABN6P9Q3</accession>
<keyword evidence="4 6" id="KW-1133">Transmembrane helix</keyword>
<gene>
    <name evidence="8" type="ORF">Rmf_42730</name>
</gene>
<proteinExistence type="predicted"/>
<dbReference type="InterPro" id="IPR036259">
    <property type="entry name" value="MFS_trans_sf"/>
</dbReference>
<evidence type="ECO:0000259" key="7">
    <source>
        <dbReference type="PROSITE" id="PS50850"/>
    </source>
</evidence>
<dbReference type="InterPro" id="IPR050189">
    <property type="entry name" value="MFS_Efflux_Transporters"/>
</dbReference>
<name>A0ABN6P9Q3_9PROT</name>
<evidence type="ECO:0000256" key="5">
    <source>
        <dbReference type="ARBA" id="ARBA00023136"/>
    </source>
</evidence>
<dbReference type="PROSITE" id="PS50850">
    <property type="entry name" value="MFS"/>
    <property type="match status" value="1"/>
</dbReference>
<dbReference type="PANTHER" id="PTHR43124">
    <property type="entry name" value="PURINE EFFLUX PUMP PBUE"/>
    <property type="match status" value="1"/>
</dbReference>
<feature type="transmembrane region" description="Helical" evidence="6">
    <location>
        <begin position="197"/>
        <end position="218"/>
    </location>
</feature>
<evidence type="ECO:0000256" key="2">
    <source>
        <dbReference type="ARBA" id="ARBA00022475"/>
    </source>
</evidence>
<feature type="transmembrane region" description="Helical" evidence="6">
    <location>
        <begin position="94"/>
        <end position="115"/>
    </location>
</feature>
<sequence length="394" mass="40182">MRPILQLALGTFAVGTEAFMIAPLLPDMSRDLGVGLGAVGQLVTIYTFAYAIGSPVLTVLTAAMDRRRMLFGAMLVFALGNFVATLAGSFEALLASRVLLALAAGLFVPNANALAATIVPPARRGRALAIVNGGSTIAIALGVPIGALLGHQLGWRTTFAAVGALAIVAAFAVRFGLPRDVGGPAQRSPDLGARLALLGRASAVPTLLATMFWAMGAYSVYTYLAPIAAITADVPPSWVPALVLLWGASAGLGLVIGGIGTDRLGTAAIIVPSLGILSLVFVSLSAMAAWLPPATALLPFIVAIAVWGISVWAFFPAQQSRLIGIAGAENAALMLSLNATFMFLGFSIGAALGGLTVEHVSVRANGALGAACELLALLLSWLALRRHVAAGSGR</sequence>
<dbReference type="PANTHER" id="PTHR43124:SF10">
    <property type="entry name" value="PURINE EFFLUX PUMP PBUE"/>
    <property type="match status" value="1"/>
</dbReference>
<keyword evidence="5 6" id="KW-0472">Membrane</keyword>
<keyword evidence="2" id="KW-1003">Cell membrane</keyword>
<comment type="subcellular location">
    <subcellularLocation>
        <location evidence="1">Cell membrane</location>
        <topology evidence="1">Multi-pass membrane protein</topology>
    </subcellularLocation>
</comment>
<feature type="transmembrane region" description="Helical" evidence="6">
    <location>
        <begin position="42"/>
        <end position="63"/>
    </location>
</feature>
<feature type="transmembrane region" description="Helical" evidence="6">
    <location>
        <begin position="155"/>
        <end position="177"/>
    </location>
</feature>
<keyword evidence="3 6" id="KW-0812">Transmembrane</keyword>
<evidence type="ECO:0000256" key="3">
    <source>
        <dbReference type="ARBA" id="ARBA00022692"/>
    </source>
</evidence>
<evidence type="ECO:0000313" key="9">
    <source>
        <dbReference type="Proteomes" id="UP000831327"/>
    </source>
</evidence>
<feature type="transmembrane region" description="Helical" evidence="6">
    <location>
        <begin position="335"/>
        <end position="355"/>
    </location>
</feature>
<evidence type="ECO:0000256" key="1">
    <source>
        <dbReference type="ARBA" id="ARBA00004651"/>
    </source>
</evidence>
<dbReference type="Gene3D" id="1.20.1250.20">
    <property type="entry name" value="MFS general substrate transporter like domains"/>
    <property type="match status" value="1"/>
</dbReference>
<dbReference type="SUPFAM" id="SSF103473">
    <property type="entry name" value="MFS general substrate transporter"/>
    <property type="match status" value="1"/>
</dbReference>
<evidence type="ECO:0000313" key="8">
    <source>
        <dbReference type="EMBL" id="BDG74344.1"/>
    </source>
</evidence>
<dbReference type="EMBL" id="AP025637">
    <property type="protein sequence ID" value="BDG74344.1"/>
    <property type="molecule type" value="Genomic_DNA"/>
</dbReference>
<dbReference type="InterPro" id="IPR020846">
    <property type="entry name" value="MFS_dom"/>
</dbReference>